<sequence>MRRLALLVPVLALLAVAGCGSSSGGGGGGTVAGPPGKKLFVENGCGSCHQLSAADGQGSFGPNLDALKPSAAQVEAALRQGPGAMPSFEGRLSDADIATLADYVQTSAGA</sequence>
<dbReference type="GO" id="GO:0020037">
    <property type="term" value="F:heme binding"/>
    <property type="evidence" value="ECO:0007669"/>
    <property type="project" value="InterPro"/>
</dbReference>
<dbReference type="GO" id="GO:0009055">
    <property type="term" value="F:electron transfer activity"/>
    <property type="evidence" value="ECO:0007669"/>
    <property type="project" value="InterPro"/>
</dbReference>
<accession>A0A6J7HPB2</accession>
<organism evidence="7">
    <name type="scientific">freshwater metagenome</name>
    <dbReference type="NCBI Taxonomy" id="449393"/>
    <lineage>
        <taxon>unclassified sequences</taxon>
        <taxon>metagenomes</taxon>
        <taxon>ecological metagenomes</taxon>
    </lineage>
</organism>
<dbReference type="InterPro" id="IPR036909">
    <property type="entry name" value="Cyt_c-like_dom_sf"/>
</dbReference>
<dbReference type="InterPro" id="IPR008168">
    <property type="entry name" value="Cyt_C_IC"/>
</dbReference>
<keyword evidence="3" id="KW-0479">Metal-binding</keyword>
<evidence type="ECO:0000256" key="1">
    <source>
        <dbReference type="ARBA" id="ARBA00022448"/>
    </source>
</evidence>
<dbReference type="PROSITE" id="PS51257">
    <property type="entry name" value="PROKAR_LIPOPROTEIN"/>
    <property type="match status" value="1"/>
</dbReference>
<keyword evidence="2" id="KW-0349">Heme</keyword>
<evidence type="ECO:0000313" key="7">
    <source>
        <dbReference type="EMBL" id="CAB4917439.1"/>
    </source>
</evidence>
<proteinExistence type="predicted"/>
<keyword evidence="5" id="KW-0408">Iron</keyword>
<feature type="domain" description="Cytochrome c" evidence="6">
    <location>
        <begin position="31"/>
        <end position="108"/>
    </location>
</feature>
<evidence type="ECO:0000256" key="3">
    <source>
        <dbReference type="ARBA" id="ARBA00022723"/>
    </source>
</evidence>
<evidence type="ECO:0000256" key="2">
    <source>
        <dbReference type="ARBA" id="ARBA00022617"/>
    </source>
</evidence>
<dbReference type="PRINTS" id="PR00605">
    <property type="entry name" value="CYTCHROMECIC"/>
</dbReference>
<evidence type="ECO:0000256" key="5">
    <source>
        <dbReference type="ARBA" id="ARBA00023004"/>
    </source>
</evidence>
<dbReference type="EMBL" id="CAFBMX010000002">
    <property type="protein sequence ID" value="CAB4917439.1"/>
    <property type="molecule type" value="Genomic_DNA"/>
</dbReference>
<dbReference type="Pfam" id="PF13442">
    <property type="entry name" value="Cytochrome_CBB3"/>
    <property type="match status" value="1"/>
</dbReference>
<reference evidence="7" key="1">
    <citation type="submission" date="2020-05" db="EMBL/GenBank/DDBJ databases">
        <authorList>
            <person name="Chiriac C."/>
            <person name="Salcher M."/>
            <person name="Ghai R."/>
            <person name="Kavagutti S V."/>
        </authorList>
    </citation>
    <scope>NUCLEOTIDE SEQUENCE</scope>
</reference>
<evidence type="ECO:0000256" key="4">
    <source>
        <dbReference type="ARBA" id="ARBA00022982"/>
    </source>
</evidence>
<name>A0A6J7HPB2_9ZZZZ</name>
<dbReference type="Gene3D" id="1.10.760.10">
    <property type="entry name" value="Cytochrome c-like domain"/>
    <property type="match status" value="1"/>
</dbReference>
<dbReference type="GO" id="GO:0005506">
    <property type="term" value="F:iron ion binding"/>
    <property type="evidence" value="ECO:0007669"/>
    <property type="project" value="InterPro"/>
</dbReference>
<dbReference type="PROSITE" id="PS51007">
    <property type="entry name" value="CYTC"/>
    <property type="match status" value="1"/>
</dbReference>
<keyword evidence="4" id="KW-0249">Electron transport</keyword>
<protein>
    <submittedName>
        <fullName evidence="7">Unannotated protein</fullName>
    </submittedName>
</protein>
<dbReference type="InterPro" id="IPR009056">
    <property type="entry name" value="Cyt_c-like_dom"/>
</dbReference>
<dbReference type="AlphaFoldDB" id="A0A6J7HPB2"/>
<gene>
    <name evidence="7" type="ORF">UFOPK3674_00318</name>
</gene>
<dbReference type="SUPFAM" id="SSF46626">
    <property type="entry name" value="Cytochrome c"/>
    <property type="match status" value="1"/>
</dbReference>
<evidence type="ECO:0000259" key="6">
    <source>
        <dbReference type="PROSITE" id="PS51007"/>
    </source>
</evidence>
<keyword evidence="1" id="KW-0813">Transport</keyword>